<dbReference type="InterPro" id="IPR013154">
    <property type="entry name" value="ADH-like_N"/>
</dbReference>
<dbReference type="AlphaFoldDB" id="A0A448YSU7"/>
<dbReference type="GO" id="GO:0005739">
    <property type="term" value="C:mitochondrion"/>
    <property type="evidence" value="ECO:0007669"/>
    <property type="project" value="TreeGrafter"/>
</dbReference>
<dbReference type="Pfam" id="PF08240">
    <property type="entry name" value="ADH_N"/>
    <property type="match status" value="1"/>
</dbReference>
<dbReference type="OrthoDB" id="3509362at2759"/>
<dbReference type="InterPro" id="IPR020843">
    <property type="entry name" value="ER"/>
</dbReference>
<dbReference type="PANTHER" id="PTHR11695:SF294">
    <property type="entry name" value="RETICULON-4-INTERACTING PROTEIN 1, MITOCHONDRIAL"/>
    <property type="match status" value="1"/>
</dbReference>
<gene>
    <name evidence="5" type="ORF">BRENAR_LOCUS4710</name>
</gene>
<dbReference type="InParanoid" id="A0A448YSU7"/>
<dbReference type="InterPro" id="IPR011032">
    <property type="entry name" value="GroES-like_sf"/>
</dbReference>
<evidence type="ECO:0000259" key="4">
    <source>
        <dbReference type="SMART" id="SM00829"/>
    </source>
</evidence>
<keyword evidence="2" id="KW-0551">Lipid droplet</keyword>
<dbReference type="Gene3D" id="3.40.50.720">
    <property type="entry name" value="NAD(P)-binding Rossmann-like Domain"/>
    <property type="match status" value="1"/>
</dbReference>
<evidence type="ECO:0000256" key="1">
    <source>
        <dbReference type="ARBA" id="ARBA00004502"/>
    </source>
</evidence>
<evidence type="ECO:0000313" key="5">
    <source>
        <dbReference type="EMBL" id="VEU23981.1"/>
    </source>
</evidence>
<keyword evidence="6" id="KW-1185">Reference proteome</keyword>
<feature type="domain" description="Enoyl reductase (ER)" evidence="4">
    <location>
        <begin position="22"/>
        <end position="352"/>
    </location>
</feature>
<proteinExistence type="inferred from homology"/>
<evidence type="ECO:0000313" key="6">
    <source>
        <dbReference type="Proteomes" id="UP000290900"/>
    </source>
</evidence>
<dbReference type="STRING" id="13370.A0A448YSU7"/>
<dbReference type="InterPro" id="IPR050700">
    <property type="entry name" value="YIM1/Zinc_Alcohol_DH_Fams"/>
</dbReference>
<dbReference type="GO" id="GO:0016491">
    <property type="term" value="F:oxidoreductase activity"/>
    <property type="evidence" value="ECO:0007669"/>
    <property type="project" value="InterPro"/>
</dbReference>
<evidence type="ECO:0000256" key="2">
    <source>
        <dbReference type="ARBA" id="ARBA00022677"/>
    </source>
</evidence>
<reference evidence="5 6" key="1">
    <citation type="submission" date="2018-12" db="EMBL/GenBank/DDBJ databases">
        <authorList>
            <person name="Tiukova I."/>
            <person name="Dainat J."/>
        </authorList>
    </citation>
    <scope>NUCLEOTIDE SEQUENCE [LARGE SCALE GENOMIC DNA]</scope>
</reference>
<organism evidence="5 6">
    <name type="scientific">Brettanomyces naardenensis</name>
    <name type="common">Yeast</name>
    <dbReference type="NCBI Taxonomy" id="13370"/>
    <lineage>
        <taxon>Eukaryota</taxon>
        <taxon>Fungi</taxon>
        <taxon>Dikarya</taxon>
        <taxon>Ascomycota</taxon>
        <taxon>Saccharomycotina</taxon>
        <taxon>Pichiomycetes</taxon>
        <taxon>Pichiales</taxon>
        <taxon>Pichiaceae</taxon>
        <taxon>Brettanomyces</taxon>
    </lineage>
</organism>
<dbReference type="Pfam" id="PF13602">
    <property type="entry name" value="ADH_zinc_N_2"/>
    <property type="match status" value="1"/>
</dbReference>
<dbReference type="SUPFAM" id="SSF51735">
    <property type="entry name" value="NAD(P)-binding Rossmann-fold domains"/>
    <property type="match status" value="1"/>
</dbReference>
<comment type="subcellular location">
    <subcellularLocation>
        <location evidence="1">Lipid droplet</location>
    </subcellularLocation>
</comment>
<dbReference type="GO" id="GO:0005811">
    <property type="term" value="C:lipid droplet"/>
    <property type="evidence" value="ECO:0007669"/>
    <property type="project" value="UniProtKB-SubCell"/>
</dbReference>
<dbReference type="FunCoup" id="A0A448YSU7">
    <property type="interactions" value="165"/>
</dbReference>
<sequence length="355" mass="39416">MSDSNLTTNAITFSNWRHPFKLTSFQLASTPLDNQVLVKTQAVSINPVDIIIKSLYPPCIFGSSDKVVGGDFSGTIVKAGSKTSFKPADRVYGSVFNGFGISGSFSQYLLIDPKNAMFFDRIPEEMPFIQAACLPMVGGTALQVLETYKRPLKDTNILILGAGTSVGYYTIQLAKNYYGVKFVASTCSSRSFERVIKAGASKLIDYTKGSTHEVNDILEAVKGHGKFDVVIDIVRDTSLYPYLDKILKTKKEGGMFIEIRALKNMDYKGLGIFSVTPPWRYLWEYYKSLLGFSSFEIAEISDDRDDKFGGVIEKLWGERKLQVAVDSVWEFGEYAQAFERITAGDVKGKVVLTVD</sequence>
<dbReference type="EMBL" id="CAACVR010000067">
    <property type="protein sequence ID" value="VEU23981.1"/>
    <property type="molecule type" value="Genomic_DNA"/>
</dbReference>
<comment type="similarity">
    <text evidence="3">Belongs to the YIM1 family.</text>
</comment>
<protein>
    <submittedName>
        <fullName evidence="5">DEKNAAC105192</fullName>
    </submittedName>
</protein>
<dbReference type="Gene3D" id="3.90.180.10">
    <property type="entry name" value="Medium-chain alcohol dehydrogenases, catalytic domain"/>
    <property type="match status" value="1"/>
</dbReference>
<evidence type="ECO:0000256" key="3">
    <source>
        <dbReference type="ARBA" id="ARBA00038249"/>
    </source>
</evidence>
<accession>A0A448YSU7</accession>
<name>A0A448YSU7_BRENA</name>
<dbReference type="Proteomes" id="UP000290900">
    <property type="component" value="Unassembled WGS sequence"/>
</dbReference>
<dbReference type="InterPro" id="IPR036291">
    <property type="entry name" value="NAD(P)-bd_dom_sf"/>
</dbReference>
<dbReference type="PANTHER" id="PTHR11695">
    <property type="entry name" value="ALCOHOL DEHYDROGENASE RELATED"/>
    <property type="match status" value="1"/>
</dbReference>
<dbReference type="SMART" id="SM00829">
    <property type="entry name" value="PKS_ER"/>
    <property type="match status" value="1"/>
</dbReference>
<dbReference type="SUPFAM" id="SSF50129">
    <property type="entry name" value="GroES-like"/>
    <property type="match status" value="1"/>
</dbReference>